<evidence type="ECO:0000313" key="7">
    <source>
        <dbReference type="EMBL" id="QSS53058.1"/>
    </source>
</evidence>
<keyword evidence="4" id="KW-0560">Oxidoreductase</keyword>
<dbReference type="EMBL" id="CP069104">
    <property type="protein sequence ID" value="QSS53058.1"/>
    <property type="molecule type" value="Genomic_DNA"/>
</dbReference>
<evidence type="ECO:0000313" key="8">
    <source>
        <dbReference type="Proteomes" id="UP000663419"/>
    </source>
</evidence>
<dbReference type="Proteomes" id="UP000663419">
    <property type="component" value="Chromosome 3"/>
</dbReference>
<gene>
    <name evidence="7" type="primary">SOX1</name>
    <name evidence="7" type="ORF">I7I53_00199</name>
</gene>
<dbReference type="InterPro" id="IPR014756">
    <property type="entry name" value="Ig_E-set"/>
</dbReference>
<dbReference type="Pfam" id="PF00174">
    <property type="entry name" value="Oxidored_molyb"/>
    <property type="match status" value="1"/>
</dbReference>
<dbReference type="Pfam" id="PF03404">
    <property type="entry name" value="Mo-co_dimer"/>
    <property type="match status" value="1"/>
</dbReference>
<feature type="domain" description="Moybdenum cofactor oxidoreductase dimerisation" evidence="6">
    <location>
        <begin position="183"/>
        <end position="304"/>
    </location>
</feature>
<keyword evidence="3" id="KW-0479">Metal-binding</keyword>
<dbReference type="SUPFAM" id="SSF56524">
    <property type="entry name" value="Oxidoreductase molybdopterin-binding domain"/>
    <property type="match status" value="1"/>
</dbReference>
<organism evidence="7 8">
    <name type="scientific">Ajellomyces capsulatus (strain H88)</name>
    <name type="common">Darling's disease fungus</name>
    <name type="synonym">Histoplasma capsulatum</name>
    <dbReference type="NCBI Taxonomy" id="544711"/>
    <lineage>
        <taxon>Eukaryota</taxon>
        <taxon>Fungi</taxon>
        <taxon>Dikarya</taxon>
        <taxon>Ascomycota</taxon>
        <taxon>Pezizomycotina</taxon>
        <taxon>Eurotiomycetes</taxon>
        <taxon>Eurotiomycetidae</taxon>
        <taxon>Onygenales</taxon>
        <taxon>Ajellomycetaceae</taxon>
        <taxon>Histoplasma</taxon>
    </lineage>
</organism>
<accession>A0A8A1LF83</accession>
<evidence type="ECO:0000259" key="6">
    <source>
        <dbReference type="Pfam" id="PF03404"/>
    </source>
</evidence>
<reference evidence="7" key="1">
    <citation type="submission" date="2021-01" db="EMBL/GenBank/DDBJ databases">
        <title>Chromosome-level genome assembly of a human fungal pathogen reveals clustering of transcriptionally co-regulated genes.</title>
        <authorList>
            <person name="Voorhies M."/>
            <person name="Cohen S."/>
            <person name="Shea T.P."/>
            <person name="Petrus S."/>
            <person name="Munoz J.F."/>
            <person name="Poplawski S."/>
            <person name="Goldman W.E."/>
            <person name="Michael T."/>
            <person name="Cuomo C.A."/>
            <person name="Sil A."/>
            <person name="Beyhan S."/>
        </authorList>
    </citation>
    <scope>NUCLEOTIDE SEQUENCE</scope>
    <source>
        <strain evidence="7">H88</strain>
    </source>
</reference>
<feature type="domain" description="Oxidoreductase molybdopterin-binding" evidence="5">
    <location>
        <begin position="2"/>
        <end position="156"/>
    </location>
</feature>
<keyword evidence="2" id="KW-0500">Molybdenum</keyword>
<dbReference type="InterPro" id="IPR005066">
    <property type="entry name" value="MoCF_OxRdtse_dimer"/>
</dbReference>
<evidence type="ECO:0000256" key="4">
    <source>
        <dbReference type="ARBA" id="ARBA00023002"/>
    </source>
</evidence>
<name>A0A8A1LF83_AJEC8</name>
<dbReference type="Gene3D" id="2.60.40.650">
    <property type="match status" value="1"/>
</dbReference>
<dbReference type="GO" id="GO:0008482">
    <property type="term" value="F:sulfite oxidase activity"/>
    <property type="evidence" value="ECO:0007669"/>
    <property type="project" value="TreeGrafter"/>
</dbReference>
<dbReference type="InterPro" id="IPR036374">
    <property type="entry name" value="OxRdtase_Mopterin-bd_sf"/>
</dbReference>
<protein>
    <submittedName>
        <fullName evidence="7">Sulfite oxidase</fullName>
    </submittedName>
</protein>
<evidence type="ECO:0000259" key="5">
    <source>
        <dbReference type="Pfam" id="PF00174"/>
    </source>
</evidence>
<dbReference type="InterPro" id="IPR008335">
    <property type="entry name" value="Mopterin_OxRdtase_euk"/>
</dbReference>
<dbReference type="GO" id="GO:0006790">
    <property type="term" value="P:sulfur compound metabolic process"/>
    <property type="evidence" value="ECO:0007669"/>
    <property type="project" value="TreeGrafter"/>
</dbReference>
<evidence type="ECO:0000256" key="2">
    <source>
        <dbReference type="ARBA" id="ARBA00022505"/>
    </source>
</evidence>
<dbReference type="Gene3D" id="3.90.420.10">
    <property type="entry name" value="Oxidoreductase, molybdopterin-binding domain"/>
    <property type="match status" value="1"/>
</dbReference>
<dbReference type="PANTHER" id="PTHR19372">
    <property type="entry name" value="SULFITE REDUCTASE"/>
    <property type="match status" value="1"/>
</dbReference>
<dbReference type="GO" id="GO:0020037">
    <property type="term" value="F:heme binding"/>
    <property type="evidence" value="ECO:0007669"/>
    <property type="project" value="TreeGrafter"/>
</dbReference>
<comment type="cofactor">
    <cofactor evidence="1">
        <name>Mo-molybdopterin</name>
        <dbReference type="ChEBI" id="CHEBI:71302"/>
    </cofactor>
</comment>
<dbReference type="SUPFAM" id="SSF81296">
    <property type="entry name" value="E set domains"/>
    <property type="match status" value="1"/>
</dbReference>
<dbReference type="GO" id="GO:0030151">
    <property type="term" value="F:molybdenum ion binding"/>
    <property type="evidence" value="ECO:0007669"/>
    <property type="project" value="InterPro"/>
</dbReference>
<dbReference type="PRINTS" id="PR00407">
    <property type="entry name" value="EUMOPTERIN"/>
</dbReference>
<dbReference type="VEuPathDB" id="FungiDB:I7I53_00199"/>
<evidence type="ECO:0000256" key="3">
    <source>
        <dbReference type="ARBA" id="ARBA00022723"/>
    </source>
</evidence>
<sequence length="313" mass="34567">MRTKLKEVVGLDWMDGAVMNCTWRGPRLRDILIKAGVKGCNNYNDDHETNAMASGAVNGTSNGHTAAGEKGPQMHVAFTCDQLRCQDDSNYGVSIELWRAMAVDREVILALEMNNKPLQPAYGYPVRVVVPGVAGARWVKWLDTISVVPHESPNFYQQHDYKILPPEALTWEIAEEYWPKVPAMQCMPVNSVVAVPNDDSTVSLPLSGELEIKGFAVPFGADGPVTRVEVSVDGGKTWVDTELDYGPHDSNKSKNKWAWVLWRAAVKVEKGRNKTIYSRATDAGGNTQQEMSPWNLRGVGYNGYGASWNVSVV</sequence>
<proteinExistence type="predicted"/>
<dbReference type="AlphaFoldDB" id="A0A8A1LF83"/>
<dbReference type="InterPro" id="IPR000572">
    <property type="entry name" value="OxRdtase_Mopterin-bd_dom"/>
</dbReference>
<evidence type="ECO:0000256" key="1">
    <source>
        <dbReference type="ARBA" id="ARBA00001924"/>
    </source>
</evidence>
<dbReference type="GO" id="GO:0005739">
    <property type="term" value="C:mitochondrion"/>
    <property type="evidence" value="ECO:0007669"/>
    <property type="project" value="TreeGrafter"/>
</dbReference>
<dbReference type="GO" id="GO:0043546">
    <property type="term" value="F:molybdopterin cofactor binding"/>
    <property type="evidence" value="ECO:0007669"/>
    <property type="project" value="TreeGrafter"/>
</dbReference>
<dbReference type="PANTHER" id="PTHR19372:SF7">
    <property type="entry name" value="SULFITE OXIDASE, MITOCHONDRIAL"/>
    <property type="match status" value="1"/>
</dbReference>